<dbReference type="Proteomes" id="UP000535182">
    <property type="component" value="Unassembled WGS sequence"/>
</dbReference>
<evidence type="ECO:0000256" key="7">
    <source>
        <dbReference type="RuleBase" id="RU000382"/>
    </source>
</evidence>
<dbReference type="GO" id="GO:0030170">
    <property type="term" value="F:pyridoxal phosphate binding"/>
    <property type="evidence" value="ECO:0007669"/>
    <property type="project" value="InterPro"/>
</dbReference>
<dbReference type="InterPro" id="IPR015424">
    <property type="entry name" value="PyrdxlP-dep_Trfase"/>
</dbReference>
<evidence type="ECO:0000256" key="1">
    <source>
        <dbReference type="ARBA" id="ARBA00001933"/>
    </source>
</evidence>
<feature type="modified residue" description="N6-(pyridoxal phosphate)lysine" evidence="6">
    <location>
        <position position="296"/>
    </location>
</feature>
<evidence type="ECO:0000313" key="8">
    <source>
        <dbReference type="EMBL" id="MBB5327388.1"/>
    </source>
</evidence>
<sequence length="480" mass="51996">MEDNSSIFSSALTLALAHALDHLSPDDHRPVNAPASLATLRERLDLPLNEACIAPKTVLNDLVSGVEGGIIDSAGGRFYGWVIGGSLPAALAADWLTSAWDQNAGLFACSPAAAVVEETAGRWLKELLHLPLTASFAFVTGAQMAHTTCLAAARHALLARNNWDVEQNGLSGSPTIRILTSTEKHGTVNRAVRLLGLGEKNITTLPADPNGRLSEESLKQALEAEPTTPTIVVLQAGDLNLGAFDDFTTLIPLAKKHNAWVHVDGAFGLWAAASPRLRHLLHGVEAADSWVVDGHKWLNVPYDSGYAFVADRAAHRASFAYHATYLTHDDNNARDQMDWNPEFSRRARAFATYAAIRQLGISGITDLIDRTCTHANAIVTRIGALPNAEILGTPQINQGLLRFHHPSAEATEQDHDAFTNRIIAEILATGEAFFTGTTWQGRRAMRVSVCNWQTSSTDVNRVCRCVSKVLEKMSANERTN</sequence>
<evidence type="ECO:0000313" key="9">
    <source>
        <dbReference type="Proteomes" id="UP000535182"/>
    </source>
</evidence>
<dbReference type="GO" id="GO:0016831">
    <property type="term" value="F:carboxy-lyase activity"/>
    <property type="evidence" value="ECO:0007669"/>
    <property type="project" value="UniProtKB-KW"/>
</dbReference>
<keyword evidence="9" id="KW-1185">Reference proteome</keyword>
<proteinExistence type="inferred from homology"/>
<keyword evidence="5 7" id="KW-0456">Lyase</keyword>
<dbReference type="Gene3D" id="3.40.640.10">
    <property type="entry name" value="Type I PLP-dependent aspartate aminotransferase-like (Major domain)"/>
    <property type="match status" value="1"/>
</dbReference>
<dbReference type="GO" id="GO:0019752">
    <property type="term" value="P:carboxylic acid metabolic process"/>
    <property type="evidence" value="ECO:0007669"/>
    <property type="project" value="InterPro"/>
</dbReference>
<dbReference type="InterPro" id="IPR002129">
    <property type="entry name" value="PyrdxlP-dep_de-COase"/>
</dbReference>
<evidence type="ECO:0000256" key="3">
    <source>
        <dbReference type="ARBA" id="ARBA00022793"/>
    </source>
</evidence>
<evidence type="ECO:0000256" key="6">
    <source>
        <dbReference type="PIRSR" id="PIRSR602129-50"/>
    </source>
</evidence>
<dbReference type="SUPFAM" id="SSF53383">
    <property type="entry name" value="PLP-dependent transferases"/>
    <property type="match status" value="1"/>
</dbReference>
<comment type="cofactor">
    <cofactor evidence="1 6 7">
        <name>pyridoxal 5'-phosphate</name>
        <dbReference type="ChEBI" id="CHEBI:597326"/>
    </cofactor>
</comment>
<protein>
    <submittedName>
        <fullName evidence="8">Glutamate/tyrosine decarboxylase-like PLP-dependent enzyme</fullName>
    </submittedName>
</protein>
<dbReference type="AlphaFoldDB" id="A0A9X0QBX1"/>
<dbReference type="PANTHER" id="PTHR11999">
    <property type="entry name" value="GROUP II PYRIDOXAL-5-PHOSPHATE DECARBOXYLASE"/>
    <property type="match status" value="1"/>
</dbReference>
<dbReference type="InterPro" id="IPR015422">
    <property type="entry name" value="PyrdxlP-dep_Trfase_small"/>
</dbReference>
<dbReference type="RefSeq" id="WP_183974045.1">
    <property type="nucleotide sequence ID" value="NZ_JACHEB010000002.1"/>
</dbReference>
<keyword evidence="3" id="KW-0210">Decarboxylase</keyword>
<gene>
    <name evidence="8" type="ORF">HDF14_000993</name>
</gene>
<keyword evidence="4 6" id="KW-0663">Pyridoxal phosphate</keyword>
<accession>A0A9X0QBX1</accession>
<dbReference type="InterPro" id="IPR015421">
    <property type="entry name" value="PyrdxlP-dep_Trfase_major"/>
</dbReference>
<name>A0A9X0QBX1_9BACT</name>
<organism evidence="8 9">
    <name type="scientific">Tunturiibacter gelidiferens</name>
    <dbReference type="NCBI Taxonomy" id="3069689"/>
    <lineage>
        <taxon>Bacteria</taxon>
        <taxon>Pseudomonadati</taxon>
        <taxon>Acidobacteriota</taxon>
        <taxon>Terriglobia</taxon>
        <taxon>Terriglobales</taxon>
        <taxon>Acidobacteriaceae</taxon>
        <taxon>Tunturiibacter</taxon>
    </lineage>
</organism>
<evidence type="ECO:0000256" key="4">
    <source>
        <dbReference type="ARBA" id="ARBA00022898"/>
    </source>
</evidence>
<comment type="similarity">
    <text evidence="2 7">Belongs to the group II decarboxylase family.</text>
</comment>
<reference evidence="8 9" key="1">
    <citation type="submission" date="2020-08" db="EMBL/GenBank/DDBJ databases">
        <title>Genomic Encyclopedia of Type Strains, Phase IV (KMG-V): Genome sequencing to study the core and pangenomes of soil and plant-associated prokaryotes.</title>
        <authorList>
            <person name="Whitman W."/>
        </authorList>
    </citation>
    <scope>NUCLEOTIDE SEQUENCE [LARGE SCALE GENOMIC DNA]</scope>
    <source>
        <strain evidence="8 9">X5P2</strain>
    </source>
</reference>
<comment type="caution">
    <text evidence="8">The sequence shown here is derived from an EMBL/GenBank/DDBJ whole genome shotgun (WGS) entry which is preliminary data.</text>
</comment>
<dbReference type="PANTHER" id="PTHR11999:SF70">
    <property type="entry name" value="MIP05841P"/>
    <property type="match status" value="1"/>
</dbReference>
<dbReference type="Pfam" id="PF00282">
    <property type="entry name" value="Pyridoxal_deC"/>
    <property type="match status" value="1"/>
</dbReference>
<dbReference type="InterPro" id="IPR010977">
    <property type="entry name" value="Aromatic_deC"/>
</dbReference>
<evidence type="ECO:0000256" key="2">
    <source>
        <dbReference type="ARBA" id="ARBA00009533"/>
    </source>
</evidence>
<evidence type="ECO:0000256" key="5">
    <source>
        <dbReference type="ARBA" id="ARBA00023239"/>
    </source>
</evidence>
<dbReference type="Gene3D" id="3.90.1150.10">
    <property type="entry name" value="Aspartate Aminotransferase, domain 1"/>
    <property type="match status" value="1"/>
</dbReference>
<dbReference type="EMBL" id="JACHEB010000002">
    <property type="protein sequence ID" value="MBB5327388.1"/>
    <property type="molecule type" value="Genomic_DNA"/>
</dbReference>